<comment type="cofactor">
    <cofactor evidence="8">
        <name>Mg(2+)</name>
        <dbReference type="ChEBI" id="CHEBI:18420"/>
    </cofactor>
</comment>
<dbReference type="SUPFAM" id="SSF56214">
    <property type="entry name" value="4'-phosphopantetheinyl transferase"/>
    <property type="match status" value="1"/>
</dbReference>
<dbReference type="GO" id="GO:0006633">
    <property type="term" value="P:fatty acid biosynthetic process"/>
    <property type="evidence" value="ECO:0007669"/>
    <property type="project" value="UniProtKB-UniRule"/>
</dbReference>
<evidence type="ECO:0000256" key="2">
    <source>
        <dbReference type="ARBA" id="ARBA00022679"/>
    </source>
</evidence>
<evidence type="ECO:0000256" key="1">
    <source>
        <dbReference type="ARBA" id="ARBA00022516"/>
    </source>
</evidence>
<keyword evidence="2 8" id="KW-0808">Transferase</keyword>
<feature type="binding site" evidence="8">
    <location>
        <position position="8"/>
    </location>
    <ligand>
        <name>Mg(2+)</name>
        <dbReference type="ChEBI" id="CHEBI:18420"/>
    </ligand>
</feature>
<dbReference type="EMBL" id="NDHY01000008">
    <property type="protein sequence ID" value="RII00041.1"/>
    <property type="molecule type" value="Genomic_DNA"/>
</dbReference>
<comment type="catalytic activity">
    <reaction evidence="8">
        <text>apo-[ACP] + CoA = holo-[ACP] + adenosine 3',5'-bisphosphate + H(+)</text>
        <dbReference type="Rhea" id="RHEA:12068"/>
        <dbReference type="Rhea" id="RHEA-COMP:9685"/>
        <dbReference type="Rhea" id="RHEA-COMP:9690"/>
        <dbReference type="ChEBI" id="CHEBI:15378"/>
        <dbReference type="ChEBI" id="CHEBI:29999"/>
        <dbReference type="ChEBI" id="CHEBI:57287"/>
        <dbReference type="ChEBI" id="CHEBI:58343"/>
        <dbReference type="ChEBI" id="CHEBI:64479"/>
        <dbReference type="EC" id="2.7.8.7"/>
    </reaction>
</comment>
<comment type="caution">
    <text evidence="10">The sequence shown here is derived from an EMBL/GenBank/DDBJ whole genome shotgun (WGS) entry which is preliminary data.</text>
</comment>
<protein>
    <recommendedName>
        <fullName evidence="8">Holo-[acyl-carrier-protein] synthase</fullName>
        <shortName evidence="8">Holo-ACP synthase</shortName>
        <ecNumber evidence="8">2.7.8.7</ecNumber>
    </recommendedName>
    <alternativeName>
        <fullName evidence="8">4'-phosphopantetheinyl transferase AcpS</fullName>
    </alternativeName>
</protein>
<keyword evidence="5 8" id="KW-0460">Magnesium</keyword>
<dbReference type="Pfam" id="PF01648">
    <property type="entry name" value="ACPS"/>
    <property type="match status" value="1"/>
</dbReference>
<sequence length="121" mass="13884">MITGIGVDIIQLRRIKNAIERWQERFISRVYTQGEINYCRRQKMEFIHFAARFAAKEATMKALGRRVGWENIEIINDERGKPSIKLSDGVRGVAMEQQAEKIFLSLSHDGAYAIAQVVTTK</sequence>
<dbReference type="InterPro" id="IPR002582">
    <property type="entry name" value="ACPS"/>
</dbReference>
<dbReference type="GO" id="GO:0005737">
    <property type="term" value="C:cytoplasm"/>
    <property type="evidence" value="ECO:0007669"/>
    <property type="project" value="UniProtKB-SubCell"/>
</dbReference>
<evidence type="ECO:0000259" key="9">
    <source>
        <dbReference type="Pfam" id="PF01648"/>
    </source>
</evidence>
<evidence type="ECO:0000256" key="7">
    <source>
        <dbReference type="ARBA" id="ARBA00023160"/>
    </source>
</evidence>
<accession>A0A399FVB4</accession>
<organism evidence="10 11">
    <name type="scientific">candidate division NPL-UPA2 bacterium Unc8</name>
    <dbReference type="NCBI Taxonomy" id="1980939"/>
    <lineage>
        <taxon>Bacteria</taxon>
    </lineage>
</organism>
<dbReference type="InterPro" id="IPR008278">
    <property type="entry name" value="4-PPantetheinyl_Trfase_dom"/>
</dbReference>
<keyword evidence="3 8" id="KW-0479">Metal-binding</keyword>
<keyword evidence="4 8" id="KW-0276">Fatty acid metabolism</keyword>
<gene>
    <name evidence="8 10" type="primary">acpS</name>
    <name evidence="10" type="ORF">B9J77_03785</name>
</gene>
<dbReference type="Proteomes" id="UP000266287">
    <property type="component" value="Unassembled WGS sequence"/>
</dbReference>
<evidence type="ECO:0000256" key="6">
    <source>
        <dbReference type="ARBA" id="ARBA00023098"/>
    </source>
</evidence>
<keyword evidence="6 8" id="KW-0443">Lipid metabolism</keyword>
<feature type="domain" description="4'-phosphopantetheinyl transferase" evidence="9">
    <location>
        <begin position="4"/>
        <end position="115"/>
    </location>
</feature>
<evidence type="ECO:0000313" key="11">
    <source>
        <dbReference type="Proteomes" id="UP000266287"/>
    </source>
</evidence>
<comment type="function">
    <text evidence="8">Transfers the 4'-phosphopantetheine moiety from coenzyme A to a Ser of acyl-carrier-protein.</text>
</comment>
<dbReference type="NCBIfam" id="TIGR00556">
    <property type="entry name" value="pantethn_trn"/>
    <property type="match status" value="1"/>
</dbReference>
<dbReference type="GO" id="GO:0000287">
    <property type="term" value="F:magnesium ion binding"/>
    <property type="evidence" value="ECO:0007669"/>
    <property type="project" value="UniProtKB-UniRule"/>
</dbReference>
<dbReference type="NCBIfam" id="TIGR00516">
    <property type="entry name" value="acpS"/>
    <property type="match status" value="1"/>
</dbReference>
<evidence type="ECO:0000256" key="8">
    <source>
        <dbReference type="HAMAP-Rule" id="MF_00101"/>
    </source>
</evidence>
<keyword evidence="1 8" id="KW-0444">Lipid biosynthesis</keyword>
<dbReference type="GO" id="GO:0008897">
    <property type="term" value="F:holo-[acyl-carrier-protein] synthase activity"/>
    <property type="evidence" value="ECO:0007669"/>
    <property type="project" value="UniProtKB-UniRule"/>
</dbReference>
<evidence type="ECO:0000313" key="10">
    <source>
        <dbReference type="EMBL" id="RII00041.1"/>
    </source>
</evidence>
<keyword evidence="8" id="KW-0963">Cytoplasm</keyword>
<dbReference type="AlphaFoldDB" id="A0A399FVB4"/>
<feature type="binding site" evidence="8">
    <location>
        <position position="57"/>
    </location>
    <ligand>
        <name>Mg(2+)</name>
        <dbReference type="ChEBI" id="CHEBI:18420"/>
    </ligand>
</feature>
<evidence type="ECO:0000256" key="4">
    <source>
        <dbReference type="ARBA" id="ARBA00022832"/>
    </source>
</evidence>
<dbReference type="InterPro" id="IPR037143">
    <property type="entry name" value="4-PPantetheinyl_Trfase_dom_sf"/>
</dbReference>
<comment type="subcellular location">
    <subcellularLocation>
        <location evidence="8">Cytoplasm</location>
    </subcellularLocation>
</comment>
<dbReference type="InterPro" id="IPR004568">
    <property type="entry name" value="Ppantetheine-prot_Trfase_dom"/>
</dbReference>
<proteinExistence type="inferred from homology"/>
<evidence type="ECO:0000256" key="3">
    <source>
        <dbReference type="ARBA" id="ARBA00022723"/>
    </source>
</evidence>
<comment type="similarity">
    <text evidence="8">Belongs to the P-Pant transferase superfamily. AcpS family.</text>
</comment>
<reference evidence="10 11" key="1">
    <citation type="submission" date="2018-08" db="EMBL/GenBank/DDBJ databases">
        <title>Draft genome of candidate division NPL-UPA2 bacterium Unc8 that adapted to ultra-basic serpentinizing groundwater.</title>
        <authorList>
            <person name="Ishii S."/>
            <person name="Suzuki S."/>
            <person name="Nealson K.H."/>
        </authorList>
    </citation>
    <scope>NUCLEOTIDE SEQUENCE [LARGE SCALE GENOMIC DNA]</scope>
    <source>
        <strain evidence="10">Unc8</strain>
    </source>
</reference>
<dbReference type="EC" id="2.7.8.7" evidence="8"/>
<evidence type="ECO:0000256" key="5">
    <source>
        <dbReference type="ARBA" id="ARBA00022842"/>
    </source>
</evidence>
<dbReference type="Gene3D" id="3.90.470.20">
    <property type="entry name" value="4'-phosphopantetheinyl transferase domain"/>
    <property type="match status" value="1"/>
</dbReference>
<dbReference type="HAMAP" id="MF_00101">
    <property type="entry name" value="AcpS"/>
    <property type="match status" value="1"/>
</dbReference>
<name>A0A399FVB4_UNCN2</name>
<keyword evidence="7 8" id="KW-0275">Fatty acid biosynthesis</keyword>